<organism evidence="2 3">
    <name type="scientific">Streptomyces chiangmaiensis</name>
    <dbReference type="NCBI Taxonomy" id="766497"/>
    <lineage>
        <taxon>Bacteria</taxon>
        <taxon>Bacillati</taxon>
        <taxon>Actinomycetota</taxon>
        <taxon>Actinomycetes</taxon>
        <taxon>Kitasatosporales</taxon>
        <taxon>Streptomycetaceae</taxon>
        <taxon>Streptomyces</taxon>
    </lineage>
</organism>
<keyword evidence="3" id="KW-1185">Reference proteome</keyword>
<reference evidence="2" key="1">
    <citation type="submission" date="2024-01" db="EMBL/GenBank/DDBJ databases">
        <title>First draft genome sequence data of TA4-1, the type strain of Gram-positive actinobacterium Streptomyces chiangmaiensis.</title>
        <authorList>
            <person name="Yasawong M."/>
            <person name="Nantapong N."/>
        </authorList>
    </citation>
    <scope>NUCLEOTIDE SEQUENCE</scope>
    <source>
        <strain evidence="2">TA4-1</strain>
    </source>
</reference>
<evidence type="ECO:0000259" key="1">
    <source>
        <dbReference type="Pfam" id="PF14216"/>
    </source>
</evidence>
<feature type="domain" description="DUF4326" evidence="1">
    <location>
        <begin position="18"/>
        <end position="110"/>
    </location>
</feature>
<evidence type="ECO:0000313" key="2">
    <source>
        <dbReference type="EMBL" id="MED7826924.1"/>
    </source>
</evidence>
<dbReference type="InterPro" id="IPR025475">
    <property type="entry name" value="DUF4326"/>
</dbReference>
<accession>A0ABU7FSF9</accession>
<sequence length="122" mass="13018">MINRRAVVTGSRFAPCVPEGAVYAGREAPYLKRSPYANPHVVGTEGRKPKPCQVPACEGAVHDRAEALALYAAHLDAHPELVDQAAAEPAHVQFACRCKPSLPCHVDVLLARIAARTEGSPT</sequence>
<gene>
    <name evidence="2" type="ORF">VXC91_34555</name>
</gene>
<dbReference type="RefSeq" id="WP_329511314.1">
    <property type="nucleotide sequence ID" value="NZ_BAAAYZ010000007.1"/>
</dbReference>
<evidence type="ECO:0000313" key="3">
    <source>
        <dbReference type="Proteomes" id="UP001333996"/>
    </source>
</evidence>
<comment type="caution">
    <text evidence="2">The sequence shown here is derived from an EMBL/GenBank/DDBJ whole genome shotgun (WGS) entry which is preliminary data.</text>
</comment>
<dbReference type="Pfam" id="PF14216">
    <property type="entry name" value="DUF4326"/>
    <property type="match status" value="1"/>
</dbReference>
<proteinExistence type="predicted"/>
<name>A0ABU7FSF9_9ACTN</name>
<dbReference type="EMBL" id="JAYWVC010000189">
    <property type="protein sequence ID" value="MED7826924.1"/>
    <property type="molecule type" value="Genomic_DNA"/>
</dbReference>
<dbReference type="Proteomes" id="UP001333996">
    <property type="component" value="Unassembled WGS sequence"/>
</dbReference>
<protein>
    <submittedName>
        <fullName evidence="2">DUF4326 domain-containing protein</fullName>
    </submittedName>
</protein>